<dbReference type="EMBL" id="HE663493">
    <property type="protein sequence ID" value="CCG07669.1"/>
    <property type="molecule type" value="Genomic_DNA"/>
</dbReference>
<evidence type="ECO:0000313" key="4">
    <source>
        <dbReference type="Proteomes" id="UP000033220"/>
    </source>
</evidence>
<evidence type="ECO:0000256" key="1">
    <source>
        <dbReference type="SAM" id="MobiDB-lite"/>
    </source>
</evidence>
<name>H6SRZ0_PARPM</name>
<accession>H6SRZ0</accession>
<dbReference type="PANTHER" id="PTHR42831:SF1">
    <property type="entry name" value="FE-S PROTEIN MATURATION AUXILIARY FACTOR YITW"/>
    <property type="match status" value="1"/>
</dbReference>
<dbReference type="KEGG" id="rpm:RSPPHO_01043"/>
<dbReference type="Gene3D" id="3.30.300.130">
    <property type="entry name" value="Fe-S cluster assembly (FSCA)"/>
    <property type="match status" value="1"/>
</dbReference>
<reference evidence="3 4" key="1">
    <citation type="submission" date="2012-02" db="EMBL/GenBank/DDBJ databases">
        <title>Shotgun genome sequence of Phaeospirillum photometricum DSM 122.</title>
        <authorList>
            <person name="Duquesne K."/>
            <person name="Sturgis J."/>
        </authorList>
    </citation>
    <scope>NUCLEOTIDE SEQUENCE [LARGE SCALE GENOMIC DNA]</scope>
    <source>
        <strain evidence="4">DSM122</strain>
    </source>
</reference>
<dbReference type="HOGENOM" id="CLU_091588_2_0_5"/>
<dbReference type="OrthoDB" id="9805360at2"/>
<dbReference type="AlphaFoldDB" id="H6SRZ0"/>
<sequence>MMPPYALSASPMDPPEEGEVARCGTPLEPGTPAATVDAVIDVLREIYDPEIPVNIYDLGLIYDVSVEADGTCKILMTLTAPACPVAGTLPPEMAQRVAAIPGVGEVIITLAWDPPWTPERMSEVARVALDMF</sequence>
<feature type="region of interest" description="Disordered" evidence="1">
    <location>
        <begin position="1"/>
        <end position="21"/>
    </location>
</feature>
<evidence type="ECO:0000313" key="3">
    <source>
        <dbReference type="EMBL" id="CCG07669.1"/>
    </source>
</evidence>
<dbReference type="InterPro" id="IPR034904">
    <property type="entry name" value="FSCA_dom_sf"/>
</dbReference>
<dbReference type="SUPFAM" id="SSF117916">
    <property type="entry name" value="Fe-S cluster assembly (FSCA) domain-like"/>
    <property type="match status" value="1"/>
</dbReference>
<protein>
    <recommendedName>
        <fullName evidence="2">MIP18 family-like domain-containing protein</fullName>
    </recommendedName>
</protein>
<dbReference type="Proteomes" id="UP000033220">
    <property type="component" value="Chromosome DSM 122"/>
</dbReference>
<dbReference type="PANTHER" id="PTHR42831">
    <property type="entry name" value="FE-S PROTEIN MATURATION AUXILIARY FACTOR YITW"/>
    <property type="match status" value="1"/>
</dbReference>
<gene>
    <name evidence="3" type="ORF">RSPPHO_01043</name>
</gene>
<dbReference type="InterPro" id="IPR052339">
    <property type="entry name" value="Fe-S_Maturation_MIP18"/>
</dbReference>
<feature type="domain" description="MIP18 family-like" evidence="2">
    <location>
        <begin position="37"/>
        <end position="106"/>
    </location>
</feature>
<dbReference type="eggNOG" id="COG2151">
    <property type="taxonomic scope" value="Bacteria"/>
</dbReference>
<organism evidence="3 4">
    <name type="scientific">Pararhodospirillum photometricum DSM 122</name>
    <dbReference type="NCBI Taxonomy" id="1150469"/>
    <lineage>
        <taxon>Bacteria</taxon>
        <taxon>Pseudomonadati</taxon>
        <taxon>Pseudomonadota</taxon>
        <taxon>Alphaproteobacteria</taxon>
        <taxon>Rhodospirillales</taxon>
        <taxon>Rhodospirillaceae</taxon>
        <taxon>Pararhodospirillum</taxon>
    </lineage>
</organism>
<dbReference type="Pfam" id="PF01883">
    <property type="entry name" value="FeS_assembly_P"/>
    <property type="match status" value="1"/>
</dbReference>
<dbReference type="RefSeq" id="WP_014414309.1">
    <property type="nucleotide sequence ID" value="NC_017059.1"/>
</dbReference>
<dbReference type="InterPro" id="IPR002744">
    <property type="entry name" value="MIP18-like"/>
</dbReference>
<proteinExistence type="predicted"/>
<keyword evidence="4" id="KW-1185">Reference proteome</keyword>
<dbReference type="PATRIC" id="fig|1150469.3.peg.1190"/>
<dbReference type="STRING" id="1150469.RSPPHO_01043"/>
<evidence type="ECO:0000259" key="2">
    <source>
        <dbReference type="Pfam" id="PF01883"/>
    </source>
</evidence>